<evidence type="ECO:0000313" key="3">
    <source>
        <dbReference type="EnsemblMetazoa" id="XP_011663358"/>
    </source>
</evidence>
<keyword evidence="4" id="KW-1185">Reference proteome</keyword>
<evidence type="ECO:0000259" key="2">
    <source>
        <dbReference type="Pfam" id="PF15749"/>
    </source>
</evidence>
<dbReference type="KEGG" id="spu:105437909"/>
<dbReference type="AlphaFoldDB" id="A0A7M7HFY9"/>
<dbReference type="InterPro" id="IPR032739">
    <property type="entry name" value="MRNIP"/>
</dbReference>
<feature type="compositionally biased region" description="Basic and acidic residues" evidence="1">
    <location>
        <begin position="162"/>
        <end position="173"/>
    </location>
</feature>
<sequence>MPQEFHVIRCFACLVFQVHQVGKKPKWQCKMCGEKQSVRKVYGRGSGKECRLLVQSLNMTAGQMADEDTTNCQPTFSGHPGEEIEILQTNENTPDIDECPKSSSSKWNRFCEEEPDESNISEEDGCQGLAIPSELVTTERPSQFKRKKSRNSFNTGHLSKRIRQDRNTDRETLPEANHQENGPYPGCSSHETVKMPSWDRHFSLNNVRQRNQDIYPPNIRPTNLINPERDSITQQHGETFIPDQVTTKSSETARGPLCMQQNAGANVSLNISKKDNKQHCEDMTITSASHYESAKVNEKQKTKKSSAASVSSNSKWAVFAEPDSDNDDGDDFGEEATLDVDICFERKSCEDVNGDAFEEFSTQEHVSEPNLSISNRRLSGIGTNHLGDLHENQPLESRNLRLSTMNDNIHKYPDSHQNKKMEEKGWFGPPVGHPIARRPQSHMFNNIQNSIKSSSESRKPLVPQVRQTNTDSALHLSAREAGISHNVDQRHMLSRQSFQLADEDLEDLPDDFDVW</sequence>
<reference evidence="3" key="2">
    <citation type="submission" date="2021-01" db="UniProtKB">
        <authorList>
            <consortium name="EnsemblMetazoa"/>
        </authorList>
    </citation>
    <scope>IDENTIFICATION</scope>
</reference>
<evidence type="ECO:0000313" key="4">
    <source>
        <dbReference type="Proteomes" id="UP000007110"/>
    </source>
</evidence>
<dbReference type="InterPro" id="IPR049472">
    <property type="entry name" value="MRNIP_N"/>
</dbReference>
<dbReference type="GO" id="GO:0005634">
    <property type="term" value="C:nucleus"/>
    <property type="evidence" value="ECO:0000318"/>
    <property type="project" value="GO_Central"/>
</dbReference>
<dbReference type="Pfam" id="PF15749">
    <property type="entry name" value="MRNIP"/>
    <property type="match status" value="1"/>
</dbReference>
<dbReference type="OMA" id="SKWAVFA"/>
<dbReference type="GO" id="GO:0003682">
    <property type="term" value="F:chromatin binding"/>
    <property type="evidence" value="ECO:0000318"/>
    <property type="project" value="GO_Central"/>
</dbReference>
<organism evidence="3 4">
    <name type="scientific">Strongylocentrotus purpuratus</name>
    <name type="common">Purple sea urchin</name>
    <dbReference type="NCBI Taxonomy" id="7668"/>
    <lineage>
        <taxon>Eukaryota</taxon>
        <taxon>Metazoa</taxon>
        <taxon>Echinodermata</taxon>
        <taxon>Eleutherozoa</taxon>
        <taxon>Echinozoa</taxon>
        <taxon>Echinoidea</taxon>
        <taxon>Euechinoidea</taxon>
        <taxon>Echinacea</taxon>
        <taxon>Camarodonta</taxon>
        <taxon>Echinidea</taxon>
        <taxon>Strongylocentrotidae</taxon>
        <taxon>Strongylocentrotus</taxon>
    </lineage>
</organism>
<feature type="domain" description="MRN complex-interacting protein N-terminal" evidence="2">
    <location>
        <begin position="7"/>
        <end position="110"/>
    </location>
</feature>
<feature type="region of interest" description="Disordered" evidence="1">
    <location>
        <begin position="132"/>
        <end position="189"/>
    </location>
</feature>
<dbReference type="Proteomes" id="UP000007110">
    <property type="component" value="Unassembled WGS sequence"/>
</dbReference>
<evidence type="ECO:0000256" key="1">
    <source>
        <dbReference type="SAM" id="MobiDB-lite"/>
    </source>
</evidence>
<proteinExistence type="predicted"/>
<accession>A0A7M7HFY9</accession>
<dbReference type="PANTHER" id="PTHR15863">
    <property type="entry name" value="MRN COMPLEX-INTERACTING PROTEIN"/>
    <property type="match status" value="1"/>
</dbReference>
<dbReference type="PANTHER" id="PTHR15863:SF2">
    <property type="entry name" value="MRN COMPLEX-INTERACTING PROTEIN"/>
    <property type="match status" value="1"/>
</dbReference>
<protein>
    <recommendedName>
        <fullName evidence="2">MRN complex-interacting protein N-terminal domain-containing protein</fullName>
    </recommendedName>
</protein>
<dbReference type="InParanoid" id="A0A7M7HFY9"/>
<name>A0A7M7HFY9_STRPU</name>
<dbReference type="RefSeq" id="XP_011663358.1">
    <property type="nucleotide sequence ID" value="XM_011665056.2"/>
</dbReference>
<dbReference type="OrthoDB" id="5960226at2759"/>
<dbReference type="GeneID" id="105437909"/>
<dbReference type="GO" id="GO:0007095">
    <property type="term" value="P:mitotic G2 DNA damage checkpoint signaling"/>
    <property type="evidence" value="ECO:0000318"/>
    <property type="project" value="GO_Central"/>
</dbReference>
<dbReference type="EnsemblMetazoa" id="XM_011665056">
    <property type="protein sequence ID" value="XP_011663358"/>
    <property type="gene ID" value="LOC105437909"/>
</dbReference>
<reference evidence="4" key="1">
    <citation type="submission" date="2015-02" db="EMBL/GenBank/DDBJ databases">
        <title>Genome sequencing for Strongylocentrotus purpuratus.</title>
        <authorList>
            <person name="Murali S."/>
            <person name="Liu Y."/>
            <person name="Vee V."/>
            <person name="English A."/>
            <person name="Wang M."/>
            <person name="Skinner E."/>
            <person name="Han Y."/>
            <person name="Muzny D.M."/>
            <person name="Worley K.C."/>
            <person name="Gibbs R.A."/>
        </authorList>
    </citation>
    <scope>NUCLEOTIDE SEQUENCE</scope>
</reference>